<comment type="caution">
    <text evidence="1">The sequence shown here is derived from an EMBL/GenBank/DDBJ whole genome shotgun (WGS) entry which is preliminary data.</text>
</comment>
<proteinExistence type="predicted"/>
<dbReference type="EMBL" id="MU128916">
    <property type="protein sequence ID" value="KAF9519760.1"/>
    <property type="molecule type" value="Genomic_DNA"/>
</dbReference>
<dbReference type="AlphaFoldDB" id="A0A9P6E271"/>
<accession>A0A9P6E271</accession>
<dbReference type="OrthoDB" id="3365519at2759"/>
<dbReference type="Proteomes" id="UP000886523">
    <property type="component" value="Unassembled WGS sequence"/>
</dbReference>
<reference evidence="1" key="1">
    <citation type="journal article" date="2020" name="Nat. Commun.">
        <title>Large-scale genome sequencing of mycorrhizal fungi provides insights into the early evolution of symbiotic traits.</title>
        <authorList>
            <person name="Miyauchi S."/>
            <person name="Kiss E."/>
            <person name="Kuo A."/>
            <person name="Drula E."/>
            <person name="Kohler A."/>
            <person name="Sanchez-Garcia M."/>
            <person name="Morin E."/>
            <person name="Andreopoulos B."/>
            <person name="Barry K.W."/>
            <person name="Bonito G."/>
            <person name="Buee M."/>
            <person name="Carver A."/>
            <person name="Chen C."/>
            <person name="Cichocki N."/>
            <person name="Clum A."/>
            <person name="Culley D."/>
            <person name="Crous P.W."/>
            <person name="Fauchery L."/>
            <person name="Girlanda M."/>
            <person name="Hayes R.D."/>
            <person name="Keri Z."/>
            <person name="LaButti K."/>
            <person name="Lipzen A."/>
            <person name="Lombard V."/>
            <person name="Magnuson J."/>
            <person name="Maillard F."/>
            <person name="Murat C."/>
            <person name="Nolan M."/>
            <person name="Ohm R.A."/>
            <person name="Pangilinan J."/>
            <person name="Pereira M.F."/>
            <person name="Perotto S."/>
            <person name="Peter M."/>
            <person name="Pfister S."/>
            <person name="Riley R."/>
            <person name="Sitrit Y."/>
            <person name="Stielow J.B."/>
            <person name="Szollosi G."/>
            <person name="Zifcakova L."/>
            <person name="Stursova M."/>
            <person name="Spatafora J.W."/>
            <person name="Tedersoo L."/>
            <person name="Vaario L.M."/>
            <person name="Yamada A."/>
            <person name="Yan M."/>
            <person name="Wang P."/>
            <person name="Xu J."/>
            <person name="Bruns T."/>
            <person name="Baldrian P."/>
            <person name="Vilgalys R."/>
            <person name="Dunand C."/>
            <person name="Henrissat B."/>
            <person name="Grigoriev I.V."/>
            <person name="Hibbett D."/>
            <person name="Nagy L.G."/>
            <person name="Martin F.M."/>
        </authorList>
    </citation>
    <scope>NUCLEOTIDE SEQUENCE</scope>
    <source>
        <strain evidence="1">UP504</strain>
    </source>
</reference>
<gene>
    <name evidence="1" type="ORF">BS47DRAFT_1358063</name>
</gene>
<evidence type="ECO:0000313" key="2">
    <source>
        <dbReference type="Proteomes" id="UP000886523"/>
    </source>
</evidence>
<protein>
    <submittedName>
        <fullName evidence="1">Uncharacterized protein</fullName>
    </submittedName>
</protein>
<organism evidence="1 2">
    <name type="scientific">Hydnum rufescens UP504</name>
    <dbReference type="NCBI Taxonomy" id="1448309"/>
    <lineage>
        <taxon>Eukaryota</taxon>
        <taxon>Fungi</taxon>
        <taxon>Dikarya</taxon>
        <taxon>Basidiomycota</taxon>
        <taxon>Agaricomycotina</taxon>
        <taxon>Agaricomycetes</taxon>
        <taxon>Cantharellales</taxon>
        <taxon>Hydnaceae</taxon>
        <taxon>Hydnum</taxon>
    </lineage>
</organism>
<evidence type="ECO:0000313" key="1">
    <source>
        <dbReference type="EMBL" id="KAF9519760.1"/>
    </source>
</evidence>
<name>A0A9P6E271_9AGAM</name>
<keyword evidence="2" id="KW-1185">Reference proteome</keyword>
<sequence length="164" mass="17932">MSLVLLVKVDCCCNGIEIERSHVQTWVRVFVFSTSALITWAPAGSLPSSNSADELSKIETLKMRFQVCSDTPLPAKPGPGCTQLIDLAWDGTVYIEAEGTNEGLQDLQARCGNTISLASNASRATITGGTRTAKGKSVFRMIRGNSWPGELWLRCIREKERILN</sequence>